<dbReference type="RefSeq" id="XP_067921230.1">
    <property type="nucleotide sequence ID" value="XM_068066793.1"/>
</dbReference>
<keyword evidence="1" id="KW-0175">Coiled coil</keyword>
<dbReference type="OrthoDB" id="49395at2759"/>
<dbReference type="EMBL" id="MIGC01003375">
    <property type="protein sequence ID" value="PHJ19531.1"/>
    <property type="molecule type" value="Genomic_DNA"/>
</dbReference>
<dbReference type="Gene3D" id="1.10.418.10">
    <property type="entry name" value="Calponin-like domain"/>
    <property type="match status" value="1"/>
</dbReference>
<evidence type="ECO:0000313" key="3">
    <source>
        <dbReference type="Proteomes" id="UP000221165"/>
    </source>
</evidence>
<name>A0A2C6JZD4_9APIC</name>
<feature type="non-terminal residue" evidence="2">
    <location>
        <position position="414"/>
    </location>
</feature>
<sequence length="414" mass="46491">MSFARPPILDTDACLEFVNSLEYGKEHGPLKNLEECGKAEAVWSCLHEIYPSWFDESLHPSNFATPEEALSQILYYLDEFHENKYAADFKVITDNINHFLSGDPSLILKTYEFLLLATIHGEGQQIIAKIMEMSQSTQTLIQTILQEHADINEKDFAEQIEDSDKTIAKLKEDIEAYMDKIVEAESDSLGAMGLRKQVDSYKEKVADAEERLSTVLAEKDALVKLKEEVEKQVSTIEKKLEVKELEIAQLHATIEAKDFEISNMSEKLKDIDKHQGRDIVGDLEALEREKKKSGAESAAKIVELTNELDDLKRVKQRLEKNNAVYLAQIAVLQKELSTGLNGGVDAQKFQELVTKTAKQEEEIKQLQESKDEMARQMMEALAKRAEGGGTTGGEDKDENAAAALIDNVSHLNKS</sequence>
<dbReference type="SUPFAM" id="SSF116907">
    <property type="entry name" value="Hook domain"/>
    <property type="match status" value="1"/>
</dbReference>
<dbReference type="GeneID" id="94430004"/>
<protein>
    <submittedName>
        <fullName evidence="2">Hook protein</fullName>
    </submittedName>
</protein>
<comment type="caution">
    <text evidence="2">The sequence shown here is derived from an EMBL/GenBank/DDBJ whole genome shotgun (WGS) entry which is preliminary data.</text>
</comment>
<dbReference type="VEuPathDB" id="ToxoDB:CSUI_006639"/>
<dbReference type="Proteomes" id="UP000221165">
    <property type="component" value="Unassembled WGS sequence"/>
</dbReference>
<accession>A0A2C6JZD4</accession>
<feature type="coiled-coil region" evidence="1">
    <location>
        <begin position="160"/>
        <end position="246"/>
    </location>
</feature>
<keyword evidence="3" id="KW-1185">Reference proteome</keyword>
<feature type="coiled-coil region" evidence="1">
    <location>
        <begin position="301"/>
        <end position="383"/>
    </location>
</feature>
<dbReference type="InterPro" id="IPR036872">
    <property type="entry name" value="CH_dom_sf"/>
</dbReference>
<dbReference type="AlphaFoldDB" id="A0A2C6JZD4"/>
<reference evidence="2 3" key="1">
    <citation type="journal article" date="2017" name="Int. J. Parasitol.">
        <title>The genome of the protozoan parasite Cystoisospora suis and a reverse vaccinology approach to identify vaccine candidates.</title>
        <authorList>
            <person name="Palmieri N."/>
            <person name="Shrestha A."/>
            <person name="Ruttkowski B."/>
            <person name="Beck T."/>
            <person name="Vogl C."/>
            <person name="Tomley F."/>
            <person name="Blake D.P."/>
            <person name="Joachim A."/>
        </authorList>
    </citation>
    <scope>NUCLEOTIDE SEQUENCE [LARGE SCALE GENOMIC DNA]</scope>
    <source>
        <strain evidence="2 3">Wien I</strain>
    </source>
</reference>
<gene>
    <name evidence="2" type="ORF">CSUI_006639</name>
</gene>
<proteinExistence type="predicted"/>
<organism evidence="2 3">
    <name type="scientific">Cystoisospora suis</name>
    <dbReference type="NCBI Taxonomy" id="483139"/>
    <lineage>
        <taxon>Eukaryota</taxon>
        <taxon>Sar</taxon>
        <taxon>Alveolata</taxon>
        <taxon>Apicomplexa</taxon>
        <taxon>Conoidasida</taxon>
        <taxon>Coccidia</taxon>
        <taxon>Eucoccidiorida</taxon>
        <taxon>Eimeriorina</taxon>
        <taxon>Sarcocystidae</taxon>
        <taxon>Cystoisospora</taxon>
    </lineage>
</organism>
<evidence type="ECO:0000313" key="2">
    <source>
        <dbReference type="EMBL" id="PHJ19531.1"/>
    </source>
</evidence>
<evidence type="ECO:0000256" key="1">
    <source>
        <dbReference type="SAM" id="Coils"/>
    </source>
</evidence>